<evidence type="ECO:0000256" key="6">
    <source>
        <dbReference type="SAM" id="MobiDB-lite"/>
    </source>
</evidence>
<dbReference type="GO" id="GO:0003677">
    <property type="term" value="F:DNA binding"/>
    <property type="evidence" value="ECO:0007669"/>
    <property type="project" value="UniProtKB-UniRule"/>
</dbReference>
<evidence type="ECO:0000256" key="2">
    <source>
        <dbReference type="ARBA" id="ARBA00022908"/>
    </source>
</evidence>
<dbReference type="PANTHER" id="PTHR30629:SF2">
    <property type="entry name" value="PROPHAGE INTEGRASE INTS-RELATED"/>
    <property type="match status" value="1"/>
</dbReference>
<dbReference type="InterPro" id="IPR050808">
    <property type="entry name" value="Phage_Integrase"/>
</dbReference>
<dbReference type="GO" id="GO:0006310">
    <property type="term" value="P:DNA recombination"/>
    <property type="evidence" value="ECO:0007669"/>
    <property type="project" value="UniProtKB-KW"/>
</dbReference>
<evidence type="ECO:0000313" key="10">
    <source>
        <dbReference type="Proteomes" id="UP000315353"/>
    </source>
</evidence>
<accession>A0AB73B766</accession>
<dbReference type="GeneID" id="82880969"/>
<dbReference type="Proteomes" id="UP000315353">
    <property type="component" value="Unassembled WGS sequence"/>
</dbReference>
<evidence type="ECO:0000256" key="3">
    <source>
        <dbReference type="ARBA" id="ARBA00023125"/>
    </source>
</evidence>
<dbReference type="InterPro" id="IPR053876">
    <property type="entry name" value="Phage_int_M"/>
</dbReference>
<evidence type="ECO:0000256" key="1">
    <source>
        <dbReference type="ARBA" id="ARBA00008857"/>
    </source>
</evidence>
<dbReference type="CDD" id="cd01189">
    <property type="entry name" value="INT_ICEBs1_C_like"/>
    <property type="match status" value="1"/>
</dbReference>
<evidence type="ECO:0000256" key="5">
    <source>
        <dbReference type="PROSITE-ProRule" id="PRU01248"/>
    </source>
</evidence>
<dbReference type="Pfam" id="PF22022">
    <property type="entry name" value="Phage_int_M"/>
    <property type="match status" value="1"/>
</dbReference>
<feature type="domain" description="Tyr recombinase" evidence="7">
    <location>
        <begin position="193"/>
        <end position="417"/>
    </location>
</feature>
<name>A0AB73B766_CORFL</name>
<keyword evidence="3 5" id="KW-0238">DNA-binding</keyword>
<evidence type="ECO:0000259" key="8">
    <source>
        <dbReference type="PROSITE" id="PS51900"/>
    </source>
</evidence>
<comment type="caution">
    <text evidence="9">The sequence shown here is derived from an EMBL/GenBank/DDBJ whole genome shotgun (WGS) entry which is preliminary data.</text>
</comment>
<reference evidence="9 10" key="1">
    <citation type="submission" date="2019-06" db="EMBL/GenBank/DDBJ databases">
        <title>Whole genome shotgun sequence of Corynebacterium flavescens NBRC 14136.</title>
        <authorList>
            <person name="Hosoyama A."/>
            <person name="Uohara A."/>
            <person name="Ohji S."/>
            <person name="Ichikawa N."/>
        </authorList>
    </citation>
    <scope>NUCLEOTIDE SEQUENCE [LARGE SCALE GENOMIC DNA]</scope>
    <source>
        <strain evidence="9 10">NBRC 14136</strain>
    </source>
</reference>
<dbReference type="AlphaFoldDB" id="A0AB73B766"/>
<organism evidence="9 10">
    <name type="scientific">Corynebacterium flavescens</name>
    <dbReference type="NCBI Taxonomy" id="28028"/>
    <lineage>
        <taxon>Bacteria</taxon>
        <taxon>Bacillati</taxon>
        <taxon>Actinomycetota</taxon>
        <taxon>Actinomycetes</taxon>
        <taxon>Mycobacteriales</taxon>
        <taxon>Corynebacteriaceae</taxon>
        <taxon>Corynebacterium</taxon>
    </lineage>
</organism>
<feature type="domain" description="Core-binding (CB)" evidence="8">
    <location>
        <begin position="89"/>
        <end position="172"/>
    </location>
</feature>
<dbReference type="PANTHER" id="PTHR30629">
    <property type="entry name" value="PROPHAGE INTEGRASE"/>
    <property type="match status" value="1"/>
</dbReference>
<dbReference type="SUPFAM" id="SSF56349">
    <property type="entry name" value="DNA breaking-rejoining enzymes"/>
    <property type="match status" value="1"/>
</dbReference>
<comment type="similarity">
    <text evidence="1">Belongs to the 'phage' integrase family.</text>
</comment>
<dbReference type="RefSeq" id="WP_075730355.1">
    <property type="nucleotide sequence ID" value="NZ_BJNB01000016.1"/>
</dbReference>
<dbReference type="Pfam" id="PF00589">
    <property type="entry name" value="Phage_integrase"/>
    <property type="match status" value="1"/>
</dbReference>
<dbReference type="InterPro" id="IPR002104">
    <property type="entry name" value="Integrase_catalytic"/>
</dbReference>
<dbReference type="InterPro" id="IPR011010">
    <property type="entry name" value="DNA_brk_join_enz"/>
</dbReference>
<dbReference type="InterPro" id="IPR013762">
    <property type="entry name" value="Integrase-like_cat_sf"/>
</dbReference>
<proteinExistence type="inferred from homology"/>
<dbReference type="InterPro" id="IPR044068">
    <property type="entry name" value="CB"/>
</dbReference>
<dbReference type="GO" id="GO:0015074">
    <property type="term" value="P:DNA integration"/>
    <property type="evidence" value="ECO:0007669"/>
    <property type="project" value="UniProtKB-KW"/>
</dbReference>
<gene>
    <name evidence="9" type="ORF">CFL01nite_12160</name>
</gene>
<dbReference type="Gene3D" id="1.10.150.130">
    <property type="match status" value="1"/>
</dbReference>
<keyword evidence="4" id="KW-0233">DNA recombination</keyword>
<evidence type="ECO:0000313" key="9">
    <source>
        <dbReference type="EMBL" id="GEB97721.1"/>
    </source>
</evidence>
<sequence length="429" mass="48044">MVAANLAANHKYSHSHHSQKATPMRDVEITLGTIYKTGGRWRGAITTGYDGTGKRVRKYISAKTRSEVKRRQLELYRRLLTKQKQPEKITVETWSAQWLEQIAPKGVSPRVLQNLQSAHRRHIVPTLGKYKLADLGIEEVLELDQAVEKSGVSGRTQQAVRSALSTCLDAAVEWGKMDSNPCKRVKRPQARSATRTALAAKDAAHILEFSRAAKDPLFSLWASYLLLGFRRAELIALEWDRLDLERGLVDLSWQVQQIPWRHGPKCGCREGKPAVQCPRREHAVKPGQEFRELRASRILVRPKTAASIRMTPIPGPLLMVLRQHRDTARPNPYSLVWASESGLPLDPRIVTREWKKLQKSAGYEPVDLHSTRHTTASLLLAAGVPVEVIVQILGHSDVASTRRYAHLDQTMARAAMEKLGAILPLTGGV</sequence>
<dbReference type="EMBL" id="BJNB01000016">
    <property type="protein sequence ID" value="GEB97721.1"/>
    <property type="molecule type" value="Genomic_DNA"/>
</dbReference>
<dbReference type="PROSITE" id="PS51900">
    <property type="entry name" value="CB"/>
    <property type="match status" value="1"/>
</dbReference>
<dbReference type="PROSITE" id="PS51898">
    <property type="entry name" value="TYR_RECOMBINASE"/>
    <property type="match status" value="1"/>
</dbReference>
<dbReference type="Gene3D" id="1.10.443.10">
    <property type="entry name" value="Intergrase catalytic core"/>
    <property type="match status" value="1"/>
</dbReference>
<protein>
    <submittedName>
        <fullName evidence="9">Phage integrase</fullName>
    </submittedName>
</protein>
<dbReference type="InterPro" id="IPR010998">
    <property type="entry name" value="Integrase_recombinase_N"/>
</dbReference>
<keyword evidence="2" id="KW-0229">DNA integration</keyword>
<feature type="region of interest" description="Disordered" evidence="6">
    <location>
        <begin position="1"/>
        <end position="23"/>
    </location>
</feature>
<evidence type="ECO:0000259" key="7">
    <source>
        <dbReference type="PROSITE" id="PS51898"/>
    </source>
</evidence>
<evidence type="ECO:0000256" key="4">
    <source>
        <dbReference type="ARBA" id="ARBA00023172"/>
    </source>
</evidence>